<dbReference type="RefSeq" id="WP_097039904.1">
    <property type="nucleotide sequence ID" value="NZ_OBQF01000002.1"/>
</dbReference>
<protein>
    <submittedName>
        <fullName evidence="4">CBS domain protein</fullName>
    </submittedName>
</protein>
<dbReference type="Pfam" id="PF00571">
    <property type="entry name" value="CBS"/>
    <property type="match status" value="2"/>
</dbReference>
<dbReference type="PROSITE" id="PS51371">
    <property type="entry name" value="CBS"/>
    <property type="match status" value="2"/>
</dbReference>
<evidence type="ECO:0000313" key="4">
    <source>
        <dbReference type="EMBL" id="SOC40719.1"/>
    </source>
</evidence>
<organism evidence="4 5">
    <name type="scientific">Salinicoccus kekensis</name>
    <dbReference type="NCBI Taxonomy" id="714307"/>
    <lineage>
        <taxon>Bacteria</taxon>
        <taxon>Bacillati</taxon>
        <taxon>Bacillota</taxon>
        <taxon>Bacilli</taxon>
        <taxon>Bacillales</taxon>
        <taxon>Staphylococcaceae</taxon>
        <taxon>Salinicoccus</taxon>
    </lineage>
</organism>
<dbReference type="InterPro" id="IPR046342">
    <property type="entry name" value="CBS_dom_sf"/>
</dbReference>
<evidence type="ECO:0000313" key="5">
    <source>
        <dbReference type="Proteomes" id="UP000219412"/>
    </source>
</evidence>
<reference evidence="5" key="1">
    <citation type="submission" date="2017-08" db="EMBL/GenBank/DDBJ databases">
        <authorList>
            <person name="Varghese N."/>
            <person name="Submissions S."/>
        </authorList>
    </citation>
    <scope>NUCLEOTIDE SEQUENCE [LARGE SCALE GENOMIC DNA]</scope>
    <source>
        <strain evidence="5">DSM 23173</strain>
    </source>
</reference>
<dbReference type="SUPFAM" id="SSF54631">
    <property type="entry name" value="CBS-domain pair"/>
    <property type="match status" value="1"/>
</dbReference>
<dbReference type="InterPro" id="IPR000644">
    <property type="entry name" value="CBS_dom"/>
</dbReference>
<keyword evidence="1 2" id="KW-0129">CBS domain</keyword>
<dbReference type="Proteomes" id="UP000219412">
    <property type="component" value="Unassembled WGS sequence"/>
</dbReference>
<evidence type="ECO:0000256" key="2">
    <source>
        <dbReference type="PROSITE-ProRule" id="PRU00703"/>
    </source>
</evidence>
<feature type="domain" description="CBS" evidence="3">
    <location>
        <begin position="7"/>
        <end position="63"/>
    </location>
</feature>
<dbReference type="SMART" id="SM00116">
    <property type="entry name" value="CBS"/>
    <property type="match status" value="2"/>
</dbReference>
<dbReference type="PANTHER" id="PTHR43080:SF2">
    <property type="entry name" value="CBS DOMAIN-CONTAINING PROTEIN"/>
    <property type="match status" value="1"/>
</dbReference>
<evidence type="ECO:0000259" key="3">
    <source>
        <dbReference type="PROSITE" id="PS51371"/>
    </source>
</evidence>
<dbReference type="OrthoDB" id="9802114at2"/>
<evidence type="ECO:0000256" key="1">
    <source>
        <dbReference type="ARBA" id="ARBA00023122"/>
    </source>
</evidence>
<accession>A0A285UFV4</accession>
<dbReference type="Gene3D" id="3.10.580.10">
    <property type="entry name" value="CBS-domain"/>
    <property type="match status" value="1"/>
</dbReference>
<gene>
    <name evidence="4" type="ORF">SAMN05878391_1081</name>
</gene>
<keyword evidence="5" id="KW-1185">Reference proteome</keyword>
<dbReference type="PANTHER" id="PTHR43080">
    <property type="entry name" value="CBS DOMAIN-CONTAINING PROTEIN CBSX3, MITOCHONDRIAL"/>
    <property type="match status" value="1"/>
</dbReference>
<feature type="domain" description="CBS" evidence="3">
    <location>
        <begin position="71"/>
        <end position="126"/>
    </location>
</feature>
<proteinExistence type="predicted"/>
<dbReference type="EMBL" id="OBQF01000002">
    <property type="protein sequence ID" value="SOC40719.1"/>
    <property type="molecule type" value="Genomic_DNA"/>
</dbReference>
<name>A0A285UFV4_9STAP</name>
<dbReference type="InterPro" id="IPR051257">
    <property type="entry name" value="Diverse_CBS-Domain"/>
</dbReference>
<sequence>MEVRDIMRTEVETCGLEMTIEAVASMMKEFNIGSIPVLGNGELKGTITDRDIVISGIASHFPVDTPINLIMSSETPLMGTPVMTIEDAADIMIKNRMRCLPIVEDDRVVGVLALNDVTADEGQEIL</sequence>
<dbReference type="AlphaFoldDB" id="A0A285UFV4"/>